<dbReference type="Gene3D" id="2.120.10.80">
    <property type="entry name" value="Kelch-type beta propeller"/>
    <property type="match status" value="1"/>
</dbReference>
<protein>
    <recommendedName>
        <fullName evidence="5">Kelch motif family protein</fullName>
    </recommendedName>
</protein>
<keyword evidence="1" id="KW-0880">Kelch repeat</keyword>
<keyword evidence="2" id="KW-0677">Repeat</keyword>
<dbReference type="InterPro" id="IPR015915">
    <property type="entry name" value="Kelch-typ_b-propeller"/>
</dbReference>
<dbReference type="PANTHER" id="PTHR46344">
    <property type="entry name" value="OS02G0202900 PROTEIN"/>
    <property type="match status" value="1"/>
</dbReference>
<accession>A0A1R2BCG8</accession>
<gene>
    <name evidence="3" type="ORF">SteCoe_26610</name>
</gene>
<evidence type="ECO:0000256" key="2">
    <source>
        <dbReference type="ARBA" id="ARBA00022737"/>
    </source>
</evidence>
<proteinExistence type="predicted"/>
<dbReference type="InterPro" id="IPR006652">
    <property type="entry name" value="Kelch_1"/>
</dbReference>
<dbReference type="OrthoDB" id="289437at2759"/>
<name>A0A1R2BCG8_9CILI</name>
<dbReference type="AlphaFoldDB" id="A0A1R2BCG8"/>
<keyword evidence="4" id="KW-1185">Reference proteome</keyword>
<evidence type="ECO:0000256" key="1">
    <source>
        <dbReference type="ARBA" id="ARBA00022441"/>
    </source>
</evidence>
<evidence type="ECO:0008006" key="5">
    <source>
        <dbReference type="Google" id="ProtNLM"/>
    </source>
</evidence>
<organism evidence="3 4">
    <name type="scientific">Stentor coeruleus</name>
    <dbReference type="NCBI Taxonomy" id="5963"/>
    <lineage>
        <taxon>Eukaryota</taxon>
        <taxon>Sar</taxon>
        <taxon>Alveolata</taxon>
        <taxon>Ciliophora</taxon>
        <taxon>Postciliodesmatophora</taxon>
        <taxon>Heterotrichea</taxon>
        <taxon>Heterotrichida</taxon>
        <taxon>Stentoridae</taxon>
        <taxon>Stentor</taxon>
    </lineage>
</organism>
<evidence type="ECO:0000313" key="3">
    <source>
        <dbReference type="EMBL" id="OMJ74458.1"/>
    </source>
</evidence>
<reference evidence="3 4" key="1">
    <citation type="submission" date="2016-11" db="EMBL/GenBank/DDBJ databases">
        <title>The macronuclear genome of Stentor coeruleus: a giant cell with tiny introns.</title>
        <authorList>
            <person name="Slabodnick M."/>
            <person name="Ruby J.G."/>
            <person name="Reiff S.B."/>
            <person name="Swart E.C."/>
            <person name="Gosai S."/>
            <person name="Prabakaran S."/>
            <person name="Witkowska E."/>
            <person name="Larue G.E."/>
            <person name="Fisher S."/>
            <person name="Freeman R.M."/>
            <person name="Gunawardena J."/>
            <person name="Chu W."/>
            <person name="Stover N.A."/>
            <person name="Gregory B.D."/>
            <person name="Nowacki M."/>
            <person name="Derisi J."/>
            <person name="Roy S.W."/>
            <person name="Marshall W.F."/>
            <person name="Sood P."/>
        </authorList>
    </citation>
    <scope>NUCLEOTIDE SEQUENCE [LARGE SCALE GENOMIC DNA]</scope>
    <source>
        <strain evidence="3">WM001</strain>
    </source>
</reference>
<dbReference type="PANTHER" id="PTHR46344:SF27">
    <property type="entry name" value="KELCH REPEAT SUPERFAMILY PROTEIN"/>
    <property type="match status" value="1"/>
</dbReference>
<dbReference type="Proteomes" id="UP000187209">
    <property type="component" value="Unassembled WGS sequence"/>
</dbReference>
<evidence type="ECO:0000313" key="4">
    <source>
        <dbReference type="Proteomes" id="UP000187209"/>
    </source>
</evidence>
<dbReference type="SUPFAM" id="SSF117281">
    <property type="entry name" value="Kelch motif"/>
    <property type="match status" value="1"/>
</dbReference>
<comment type="caution">
    <text evidence="3">The sequence shown here is derived from an EMBL/GenBank/DDBJ whole genome shotgun (WGS) entry which is preliminary data.</text>
</comment>
<dbReference type="EMBL" id="MPUH01000750">
    <property type="protein sequence ID" value="OMJ74458.1"/>
    <property type="molecule type" value="Genomic_DNA"/>
</dbReference>
<dbReference type="SMART" id="SM00612">
    <property type="entry name" value="Kelch"/>
    <property type="match status" value="2"/>
</dbReference>
<sequence length="534" mass="61356">MSISSKAESLKTSIFEIYGVGYSQAKKTYGSPTGVGFMITESIALTANTVINDEEVASRSFGKTWNGEIKRFNQHKFFYTNQGLNFTVISLSDTSLNPIEIREEFILTDRSHICYIDSGLIPCTIEGIDQNRFSYTGGSEMLPGLPVFSQDLHLQGIHHTTSLAYKFNIGTRIDSIIKILCNVLRISSENLGASDNSLGRLLKDYAVKHNFQLKLEEKFGEGRYLYWVEWFNRHIYKYDVSLEKWSKIKLTNSEQFLTQETLQWKFNWGSRLVYLPDGSFIVLGGMGFDLGGTRADVYQFFPDSQEIYRKKSMLDRRDGPAAIYRQNFIYVVGGRFTYTTCEKYNIKTDMWSNFSSMIHGRYEPVACLLQGDNYIYVAGGQPIESVGKSIERYSFSQDRWEGLQVVFPSPLLRCGIFPVTQTKFALLGGCSMRSVVIFEVVEEIIDGRTEELFKVFEIEQLTDYIESVYPVVYYINENKVYLTKTIDRQAPVVLYYAYRSFLKPPGDTVFVFKKTLKLPPLFTKKNLLNERFPQ</sequence>